<comment type="caution">
    <text evidence="6">The sequence shown here is derived from an EMBL/GenBank/DDBJ whole genome shotgun (WGS) entry which is preliminary data.</text>
</comment>
<feature type="region of interest" description="Disordered" evidence="4">
    <location>
        <begin position="329"/>
        <end position="360"/>
    </location>
</feature>
<feature type="compositionally biased region" description="Basic and acidic residues" evidence="4">
    <location>
        <begin position="765"/>
        <end position="774"/>
    </location>
</feature>
<feature type="region of interest" description="Disordered" evidence="4">
    <location>
        <begin position="500"/>
        <end position="781"/>
    </location>
</feature>
<feature type="compositionally biased region" description="Polar residues" evidence="4">
    <location>
        <begin position="700"/>
        <end position="727"/>
    </location>
</feature>
<evidence type="ECO:0000256" key="3">
    <source>
        <dbReference type="ARBA" id="ARBA00023212"/>
    </source>
</evidence>
<dbReference type="GO" id="GO:0051764">
    <property type="term" value="P:actin crosslink formation"/>
    <property type="evidence" value="ECO:0007669"/>
    <property type="project" value="TreeGrafter"/>
</dbReference>
<comment type="subcellular location">
    <subcellularLocation>
        <location evidence="1">Cytoplasm</location>
        <location evidence="1">Cytoskeleton</location>
    </subcellularLocation>
</comment>
<feature type="compositionally biased region" description="Low complexity" evidence="4">
    <location>
        <begin position="666"/>
        <end position="679"/>
    </location>
</feature>
<dbReference type="GO" id="GO:0008017">
    <property type="term" value="F:microtubule binding"/>
    <property type="evidence" value="ECO:0007669"/>
    <property type="project" value="InterPro"/>
</dbReference>
<feature type="compositionally biased region" description="Polar residues" evidence="4">
    <location>
        <begin position="600"/>
        <end position="614"/>
    </location>
</feature>
<dbReference type="GO" id="GO:0008093">
    <property type="term" value="F:cytoskeletal anchor activity"/>
    <property type="evidence" value="ECO:0007669"/>
    <property type="project" value="TreeGrafter"/>
</dbReference>
<evidence type="ECO:0000256" key="4">
    <source>
        <dbReference type="SAM" id="MobiDB-lite"/>
    </source>
</evidence>
<dbReference type="GO" id="GO:0005884">
    <property type="term" value="C:actin filament"/>
    <property type="evidence" value="ECO:0007669"/>
    <property type="project" value="TreeGrafter"/>
</dbReference>
<evidence type="ECO:0000313" key="7">
    <source>
        <dbReference type="Proteomes" id="UP000822476"/>
    </source>
</evidence>
<protein>
    <recommendedName>
        <fullName evidence="5">GAR domain-containing protein</fullName>
    </recommendedName>
</protein>
<evidence type="ECO:0000313" key="6">
    <source>
        <dbReference type="EMBL" id="KAF7260080.1"/>
    </source>
</evidence>
<accession>A0A8S9Z3C5</accession>
<sequence>MLGLKPSHSVSDLRAFLDSGFVETEGHASKFIQVLDESMCVVREDLTEWLQRYLFSSANATPIGPPFLLFRLGSGLWLSRLAYKLHLSVLQPCSAFNQPSGNKKAEYGFLRGAVSNQNLNTISKFSLPPFPHTLVMCAKLPLGPADTCALPLTDLPSGSVASSSVNSLSQSPLPSSQSVDSGSTDAVHLPRLRHADRWIARDNVSCFIQWCKDLGIPQTVLFETTGLVHRTEEKNVLLTLMELARIASRFGLTDLPELVRMEREIDALELERQRQTKLEAESYCSDSMDHSNSDRKQIRFNGDEITPNENSQHAVRNCDLVKHPYPSEYADSTAADDSGLDYTSSDMDDEIHSRSDKSVDGTTLFQKSRVTQSTCPSGDQQLAVGCTQTTPVQTLNSDSVSRKNTGTCCSQKPSDDSKTPIRRQSDPFVVEQVSKHLALCTCCNRLRMQRLEEGRYRLGNRVYYLRRFRNHVMVRVGGGWLTLDEFLNRHDPCRRGRDVAISRSRAQSPAPSLHEAVQETTMPEVRKPMLPVNDDVLSPAKLRRRWSKNSTSSSESHSSDHSLGSNISVRNRPHTGRLLSNPKLSVPHQTASKDDCKLQVASTPRASSLTCLPESTSTRTPPRSATPTTLKQLTSSTERLSTQTPTHKSGWKTPPRSATPTALKQLTSSTERLSTRTPTHTSVKKTSLGEPNSRMDSRSRVISTTPLNSSDTSANMPSKKTVQSFPQTGVRPPATNRQRDQISHTRGTSRPTVSAGVNTARSPRAARDKSEKRPSFRPVAS</sequence>
<feature type="region of interest" description="Disordered" evidence="4">
    <location>
        <begin position="396"/>
        <end position="422"/>
    </location>
</feature>
<feature type="domain" description="GAR" evidence="5">
    <location>
        <begin position="412"/>
        <end position="494"/>
    </location>
</feature>
<dbReference type="PANTHER" id="PTHR46756">
    <property type="entry name" value="TRANSGELIN"/>
    <property type="match status" value="1"/>
</dbReference>
<reference evidence="6" key="1">
    <citation type="submission" date="2019-07" db="EMBL/GenBank/DDBJ databases">
        <title>Annotation for the trematode Paragonimus miyazaki's.</title>
        <authorList>
            <person name="Choi Y.-J."/>
        </authorList>
    </citation>
    <scope>NUCLEOTIDE SEQUENCE</scope>
    <source>
        <strain evidence="6">Japan</strain>
    </source>
</reference>
<dbReference type="SUPFAM" id="SSF143575">
    <property type="entry name" value="GAS2 domain-like"/>
    <property type="match status" value="1"/>
</dbReference>
<feature type="compositionally biased region" description="Polar residues" evidence="4">
    <location>
        <begin position="396"/>
        <end position="412"/>
    </location>
</feature>
<keyword evidence="2" id="KW-0963">Cytoplasm</keyword>
<evidence type="ECO:0000256" key="2">
    <source>
        <dbReference type="ARBA" id="ARBA00022490"/>
    </source>
</evidence>
<dbReference type="GO" id="GO:0051015">
    <property type="term" value="F:actin filament binding"/>
    <property type="evidence" value="ECO:0007669"/>
    <property type="project" value="TreeGrafter"/>
</dbReference>
<dbReference type="Gene3D" id="3.30.920.20">
    <property type="entry name" value="Gas2-like domain"/>
    <property type="match status" value="1"/>
</dbReference>
<dbReference type="Pfam" id="PF02187">
    <property type="entry name" value="GAS2"/>
    <property type="match status" value="1"/>
</dbReference>
<evidence type="ECO:0000256" key="1">
    <source>
        <dbReference type="ARBA" id="ARBA00004245"/>
    </source>
</evidence>
<keyword evidence="7" id="KW-1185">Reference proteome</keyword>
<dbReference type="PROSITE" id="PS51460">
    <property type="entry name" value="GAR"/>
    <property type="match status" value="1"/>
</dbReference>
<dbReference type="InterPro" id="IPR036534">
    <property type="entry name" value="GAR_dom_sf"/>
</dbReference>
<organism evidence="6 7">
    <name type="scientific">Paragonimus skrjabini miyazakii</name>
    <dbReference type="NCBI Taxonomy" id="59628"/>
    <lineage>
        <taxon>Eukaryota</taxon>
        <taxon>Metazoa</taxon>
        <taxon>Spiralia</taxon>
        <taxon>Lophotrochozoa</taxon>
        <taxon>Platyhelminthes</taxon>
        <taxon>Trematoda</taxon>
        <taxon>Digenea</taxon>
        <taxon>Plagiorchiida</taxon>
        <taxon>Troglotremata</taxon>
        <taxon>Troglotrematidae</taxon>
        <taxon>Paragonimus</taxon>
    </lineage>
</organism>
<feature type="compositionally biased region" description="Polar residues" evidence="4">
    <location>
        <begin position="744"/>
        <end position="761"/>
    </location>
</feature>
<name>A0A8S9Z3C5_9TREM</name>
<dbReference type="OrthoDB" id="2250192at2759"/>
<dbReference type="PANTHER" id="PTHR46756:SF13">
    <property type="entry name" value="GROWTH ARREST-SPECIFIC PROTEIN 2"/>
    <property type="match status" value="1"/>
</dbReference>
<dbReference type="Proteomes" id="UP000822476">
    <property type="component" value="Unassembled WGS sequence"/>
</dbReference>
<dbReference type="EMBL" id="JTDE01000900">
    <property type="protein sequence ID" value="KAF7260080.1"/>
    <property type="molecule type" value="Genomic_DNA"/>
</dbReference>
<keyword evidence="3" id="KW-0206">Cytoskeleton</keyword>
<proteinExistence type="predicted"/>
<feature type="compositionally biased region" description="Low complexity" evidence="4">
    <location>
        <begin position="548"/>
        <end position="568"/>
    </location>
</feature>
<feature type="compositionally biased region" description="Basic and acidic residues" evidence="4">
    <location>
        <begin position="350"/>
        <end position="359"/>
    </location>
</feature>
<feature type="compositionally biased region" description="Low complexity" evidence="4">
    <location>
        <begin position="615"/>
        <end position="629"/>
    </location>
</feature>
<feature type="compositionally biased region" description="Polar residues" evidence="4">
    <location>
        <begin position="630"/>
        <end position="647"/>
    </location>
</feature>
<gene>
    <name evidence="6" type="ORF">EG68_02670</name>
</gene>
<feature type="compositionally biased region" description="Basic and acidic residues" evidence="4">
    <location>
        <begin position="413"/>
        <end position="422"/>
    </location>
</feature>
<evidence type="ECO:0000259" key="5">
    <source>
        <dbReference type="PROSITE" id="PS51460"/>
    </source>
</evidence>
<dbReference type="InterPro" id="IPR003108">
    <property type="entry name" value="GAR_dom"/>
</dbReference>
<dbReference type="SUPFAM" id="SSF47576">
    <property type="entry name" value="Calponin-homology domain, CH-domain"/>
    <property type="match status" value="1"/>
</dbReference>
<dbReference type="Gene3D" id="1.10.418.10">
    <property type="entry name" value="Calponin-like domain"/>
    <property type="match status" value="1"/>
</dbReference>
<dbReference type="InterPro" id="IPR036872">
    <property type="entry name" value="CH_dom_sf"/>
</dbReference>
<dbReference type="SMART" id="SM00243">
    <property type="entry name" value="GAS2"/>
    <property type="match status" value="1"/>
</dbReference>
<dbReference type="AlphaFoldDB" id="A0A8S9Z3C5"/>
<feature type="compositionally biased region" description="Polar residues" evidence="4">
    <location>
        <begin position="656"/>
        <end position="665"/>
    </location>
</feature>